<dbReference type="EMBL" id="VOLQ01000024">
    <property type="protein sequence ID" value="TWX65344.1"/>
    <property type="molecule type" value="Genomic_DNA"/>
</dbReference>
<dbReference type="Proteomes" id="UP000321917">
    <property type="component" value="Unassembled WGS sequence"/>
</dbReference>
<gene>
    <name evidence="1" type="ORF">ESZ26_14950</name>
    <name evidence="2" type="ORF">ESZ27_12515</name>
</gene>
<keyword evidence="3" id="KW-1185">Reference proteome</keyword>
<dbReference type="RefSeq" id="WP_146800267.1">
    <property type="nucleotide sequence ID" value="NZ_VOLP01000022.1"/>
</dbReference>
<organism evidence="2 4">
    <name type="scientific">Colwellia hornerae</name>
    <dbReference type="NCBI Taxonomy" id="89402"/>
    <lineage>
        <taxon>Bacteria</taxon>
        <taxon>Pseudomonadati</taxon>
        <taxon>Pseudomonadota</taxon>
        <taxon>Gammaproteobacteria</taxon>
        <taxon>Alteromonadales</taxon>
        <taxon>Colwelliaceae</taxon>
        <taxon>Colwellia</taxon>
    </lineage>
</organism>
<reference evidence="2 4" key="1">
    <citation type="submission" date="2019-07" db="EMBL/GenBank/DDBJ databases">
        <title>Genomes of sea-ice associated Colwellia species.</title>
        <authorList>
            <person name="Bowman J.P."/>
        </authorList>
    </citation>
    <scope>NUCLEOTIDE SEQUENCE [LARGE SCALE GENOMIC DNA]</scope>
    <source>
        <strain evidence="1 3">ACAM 607</strain>
        <strain evidence="2 4">IC036</strain>
    </source>
</reference>
<dbReference type="SUPFAM" id="SSF53850">
    <property type="entry name" value="Periplasmic binding protein-like II"/>
    <property type="match status" value="1"/>
</dbReference>
<name>A0A5C6Q8I9_9GAMM</name>
<sequence>MNNISVLYKVIGVVVLSALFSVKPLASHSETLVGLEPFPPLVNEDGSGFVIDMLNSLQENSTLRFNYQIMTYARAKRELKSHRIDMVGLTPKDNETESFYQYAQELAWHFDTTVDLYSTSPTHFDIKNLPEGSIGTLIGNADFFAELAQVPREKFVEVSSLAQLIMMMARGRLKVILFERVAMMSTIKQLQNDLNTKIPIEFNSPESPQKIYYQKFKIIAASLAVANDEAGARLKKQLDELLYENTSRYFKKITPYAQLPDNGVIE</sequence>
<dbReference type="Gene3D" id="3.40.190.10">
    <property type="entry name" value="Periplasmic binding protein-like II"/>
    <property type="match status" value="2"/>
</dbReference>
<evidence type="ECO:0000313" key="3">
    <source>
        <dbReference type="Proteomes" id="UP000321525"/>
    </source>
</evidence>
<evidence type="ECO:0000313" key="2">
    <source>
        <dbReference type="EMBL" id="TWX65344.1"/>
    </source>
</evidence>
<protein>
    <submittedName>
        <fullName evidence="2">Amino acid ABC transporter substrate-binding protein</fullName>
    </submittedName>
</protein>
<comment type="caution">
    <text evidence="2">The sequence shown here is derived from an EMBL/GenBank/DDBJ whole genome shotgun (WGS) entry which is preliminary data.</text>
</comment>
<evidence type="ECO:0000313" key="4">
    <source>
        <dbReference type="Proteomes" id="UP000321917"/>
    </source>
</evidence>
<dbReference type="OrthoDB" id="6364290at2"/>
<dbReference type="Proteomes" id="UP000321525">
    <property type="component" value="Unassembled WGS sequence"/>
</dbReference>
<evidence type="ECO:0000313" key="1">
    <source>
        <dbReference type="EMBL" id="TWX56370.1"/>
    </source>
</evidence>
<proteinExistence type="predicted"/>
<dbReference type="AlphaFoldDB" id="A0A5C6Q8I9"/>
<dbReference type="EMBL" id="VOLR01000023">
    <property type="protein sequence ID" value="TWX56370.1"/>
    <property type="molecule type" value="Genomic_DNA"/>
</dbReference>
<accession>A0A5C6Q8I9</accession>